<dbReference type="InterPro" id="IPR002403">
    <property type="entry name" value="Cyt_P450_E_grp-IV"/>
</dbReference>
<dbReference type="SMART" id="SM00173">
    <property type="entry name" value="RAS"/>
    <property type="match status" value="1"/>
</dbReference>
<name>A0A4Q4TEL6_9PEZI</name>
<keyword evidence="6" id="KW-0560">Oxidoreductase</keyword>
<dbReference type="InterPro" id="IPR001806">
    <property type="entry name" value="Small_GTPase"/>
</dbReference>
<dbReference type="SUPFAM" id="SSF52540">
    <property type="entry name" value="P-loop containing nucleoside triphosphate hydrolases"/>
    <property type="match status" value="1"/>
</dbReference>
<dbReference type="PANTHER" id="PTHR24305">
    <property type="entry name" value="CYTOCHROME P450"/>
    <property type="match status" value="1"/>
</dbReference>
<dbReference type="PANTHER" id="PTHR24305:SF232">
    <property type="entry name" value="P450, PUTATIVE (EUROFUNG)-RELATED"/>
    <property type="match status" value="1"/>
</dbReference>
<dbReference type="GO" id="GO:0020037">
    <property type="term" value="F:heme binding"/>
    <property type="evidence" value="ECO:0007669"/>
    <property type="project" value="InterPro"/>
</dbReference>
<dbReference type="Pfam" id="PF00067">
    <property type="entry name" value="p450"/>
    <property type="match status" value="1"/>
</dbReference>
<comment type="similarity">
    <text evidence="2">Belongs to the cytochrome P450 family.</text>
</comment>
<comment type="cofactor">
    <cofactor evidence="1 7">
        <name>heme</name>
        <dbReference type="ChEBI" id="CHEBI:30413"/>
    </cofactor>
</comment>
<dbReference type="Gene3D" id="1.10.630.10">
    <property type="entry name" value="Cytochrome P450"/>
    <property type="match status" value="1"/>
</dbReference>
<dbReference type="GO" id="GO:0005506">
    <property type="term" value="F:iron ion binding"/>
    <property type="evidence" value="ECO:0007669"/>
    <property type="project" value="InterPro"/>
</dbReference>
<dbReference type="Pfam" id="PF00071">
    <property type="entry name" value="Ras"/>
    <property type="match status" value="1"/>
</dbReference>
<keyword evidence="10" id="KW-1185">Reference proteome</keyword>
<sequence>MAHNEVSISHPDGIRRVLMCAFPKGDWYRIVSFPDYTFKAPFSMVDPKEAKEARKYLLTGYLHHNVLQGEPALDENITKLLGWMDKYSEDKKPMDLACAVRPYYSMADLEVHIDKFFSYTAFDITGEVLFSKPFGFLEKGEDVRNSIAVTMILETYVTFIGYFQWIHRLFANPFTTWLGILPMGHVFDTTMAALDKRQRNPDARFDLAAHWFRGLERAKREGSKVFDLRILQAFATGNVSAGADTVSAGLQSFVYHLLRHPNGWQRIRAEIDAARKQGRCEGAVVSYEDACALPYLQAALKEALRIFGPGSMGLPRVVPKGGVTVGDVTFPEGVTLTISPWVIHHSKELWGENAREFNPERWLQPDIAKKERYFIPWGAGYASCPGQTVAKIQLLKVAASIVRDYDIRQVQPGKEWRVIKIKLNFMLWDTAGTERFRSVSRSYYRGAAGAVLVYDITSHSSFRGLQPFLNDARALASPNLTTILVGNKLDLANDNNLIDLPPPTPSSTSSSLPPYGTSSGSAHATLGAQMRATVAPEGREVSATEASRWASGLGVPVTTEVSAFSGEGVDEVFGRLARMILTKIELGEIDPDDPMSGIQYGDGGGWNAGGSDGGSVKSGMTADSAGLAPGVRRRGRRGGKARSQNWGMGMREWEEVFTLSRGRRRGCC</sequence>
<evidence type="ECO:0000256" key="1">
    <source>
        <dbReference type="ARBA" id="ARBA00001971"/>
    </source>
</evidence>
<evidence type="ECO:0000256" key="3">
    <source>
        <dbReference type="ARBA" id="ARBA00022617"/>
    </source>
</evidence>
<dbReference type="Gene3D" id="3.40.50.300">
    <property type="entry name" value="P-loop containing nucleotide triphosphate hydrolases"/>
    <property type="match status" value="1"/>
</dbReference>
<dbReference type="InterPro" id="IPR050121">
    <property type="entry name" value="Cytochrome_P450_monoxygenase"/>
</dbReference>
<proteinExistence type="inferred from homology"/>
<evidence type="ECO:0000256" key="5">
    <source>
        <dbReference type="ARBA" id="ARBA00023004"/>
    </source>
</evidence>
<dbReference type="GO" id="GO:0005525">
    <property type="term" value="F:GTP binding"/>
    <property type="evidence" value="ECO:0007669"/>
    <property type="project" value="InterPro"/>
</dbReference>
<dbReference type="InterPro" id="IPR027417">
    <property type="entry name" value="P-loop_NTPase"/>
</dbReference>
<evidence type="ECO:0000256" key="2">
    <source>
        <dbReference type="ARBA" id="ARBA00010617"/>
    </source>
</evidence>
<dbReference type="AlphaFoldDB" id="A0A4Q4TEL6"/>
<dbReference type="PROSITE" id="PS51419">
    <property type="entry name" value="RAB"/>
    <property type="match status" value="1"/>
</dbReference>
<dbReference type="SUPFAM" id="SSF48264">
    <property type="entry name" value="Cytochrome P450"/>
    <property type="match status" value="1"/>
</dbReference>
<feature type="region of interest" description="Disordered" evidence="8">
    <location>
        <begin position="615"/>
        <end position="644"/>
    </location>
</feature>
<dbReference type="SMART" id="SM00175">
    <property type="entry name" value="RAB"/>
    <property type="match status" value="1"/>
</dbReference>
<organism evidence="9 10">
    <name type="scientific">Monosporascus ibericus</name>
    <dbReference type="NCBI Taxonomy" id="155417"/>
    <lineage>
        <taxon>Eukaryota</taxon>
        <taxon>Fungi</taxon>
        <taxon>Dikarya</taxon>
        <taxon>Ascomycota</taxon>
        <taxon>Pezizomycotina</taxon>
        <taxon>Sordariomycetes</taxon>
        <taxon>Xylariomycetidae</taxon>
        <taxon>Xylariales</taxon>
        <taxon>Xylariales incertae sedis</taxon>
        <taxon>Monosporascus</taxon>
    </lineage>
</organism>
<evidence type="ECO:0000256" key="7">
    <source>
        <dbReference type="PIRSR" id="PIRSR602403-1"/>
    </source>
</evidence>
<accession>A0A4Q4TEL6</accession>
<dbReference type="STRING" id="155417.A0A4Q4TEL6"/>
<dbReference type="OrthoDB" id="3934656at2759"/>
<evidence type="ECO:0000313" key="10">
    <source>
        <dbReference type="Proteomes" id="UP000293360"/>
    </source>
</evidence>
<dbReference type="PRINTS" id="PR00465">
    <property type="entry name" value="EP450IV"/>
</dbReference>
<evidence type="ECO:0000256" key="6">
    <source>
        <dbReference type="ARBA" id="ARBA00023033"/>
    </source>
</evidence>
<gene>
    <name evidence="9" type="ORF">DL764_004774</name>
</gene>
<feature type="compositionally biased region" description="Low complexity" evidence="8">
    <location>
        <begin position="506"/>
        <end position="521"/>
    </location>
</feature>
<protein>
    <submittedName>
        <fullName evidence="9">Uncharacterized protein</fullName>
    </submittedName>
</protein>
<keyword evidence="3 7" id="KW-0349">Heme</keyword>
<evidence type="ECO:0000256" key="8">
    <source>
        <dbReference type="SAM" id="MobiDB-lite"/>
    </source>
</evidence>
<keyword evidence="5 7" id="KW-0408">Iron</keyword>
<dbReference type="GO" id="GO:0004497">
    <property type="term" value="F:monooxygenase activity"/>
    <property type="evidence" value="ECO:0007669"/>
    <property type="project" value="UniProtKB-KW"/>
</dbReference>
<feature type="region of interest" description="Disordered" evidence="8">
    <location>
        <begin position="496"/>
        <end position="522"/>
    </location>
</feature>
<keyword evidence="6" id="KW-0503">Monooxygenase</keyword>
<dbReference type="GO" id="GO:0003924">
    <property type="term" value="F:GTPase activity"/>
    <property type="evidence" value="ECO:0007669"/>
    <property type="project" value="InterPro"/>
</dbReference>
<dbReference type="PRINTS" id="PR00385">
    <property type="entry name" value="P450"/>
</dbReference>
<dbReference type="InterPro" id="IPR036396">
    <property type="entry name" value="Cyt_P450_sf"/>
</dbReference>
<dbReference type="Proteomes" id="UP000293360">
    <property type="component" value="Unassembled WGS sequence"/>
</dbReference>
<feature type="binding site" description="axial binding residue" evidence="7">
    <location>
        <position position="384"/>
    </location>
    <ligand>
        <name>heme</name>
        <dbReference type="ChEBI" id="CHEBI:30413"/>
    </ligand>
    <ligandPart>
        <name>Fe</name>
        <dbReference type="ChEBI" id="CHEBI:18248"/>
    </ligandPart>
</feature>
<keyword evidence="4 7" id="KW-0479">Metal-binding</keyword>
<dbReference type="GO" id="GO:0016705">
    <property type="term" value="F:oxidoreductase activity, acting on paired donors, with incorporation or reduction of molecular oxygen"/>
    <property type="evidence" value="ECO:0007669"/>
    <property type="project" value="InterPro"/>
</dbReference>
<feature type="compositionally biased region" description="Basic residues" evidence="8">
    <location>
        <begin position="631"/>
        <end position="640"/>
    </location>
</feature>
<evidence type="ECO:0000313" key="9">
    <source>
        <dbReference type="EMBL" id="RYP03940.1"/>
    </source>
</evidence>
<reference evidence="9 10" key="1">
    <citation type="submission" date="2018-06" db="EMBL/GenBank/DDBJ databases">
        <title>Complete Genomes of Monosporascus.</title>
        <authorList>
            <person name="Robinson A.J."/>
            <person name="Natvig D.O."/>
        </authorList>
    </citation>
    <scope>NUCLEOTIDE SEQUENCE [LARGE SCALE GENOMIC DNA]</scope>
    <source>
        <strain evidence="9 10">CBS 110550</strain>
    </source>
</reference>
<dbReference type="InterPro" id="IPR001128">
    <property type="entry name" value="Cyt_P450"/>
</dbReference>
<dbReference type="EMBL" id="QJNU01000235">
    <property type="protein sequence ID" value="RYP03940.1"/>
    <property type="molecule type" value="Genomic_DNA"/>
</dbReference>
<evidence type="ECO:0000256" key="4">
    <source>
        <dbReference type="ARBA" id="ARBA00022723"/>
    </source>
</evidence>
<comment type="caution">
    <text evidence="9">The sequence shown here is derived from an EMBL/GenBank/DDBJ whole genome shotgun (WGS) entry which is preliminary data.</text>
</comment>